<dbReference type="GO" id="GO:0016020">
    <property type="term" value="C:membrane"/>
    <property type="evidence" value="ECO:0007669"/>
    <property type="project" value="InterPro"/>
</dbReference>
<dbReference type="RefSeq" id="WP_126994016.1">
    <property type="nucleotide sequence ID" value="NZ_JBNPXW010000001.1"/>
</dbReference>
<dbReference type="Gene3D" id="6.10.340.10">
    <property type="match status" value="1"/>
</dbReference>
<dbReference type="Pfam" id="PF00672">
    <property type="entry name" value="HAMP"/>
    <property type="match status" value="1"/>
</dbReference>
<gene>
    <name evidence="8" type="ORF">EJ913_01130</name>
</gene>
<evidence type="ECO:0000256" key="4">
    <source>
        <dbReference type="SAM" id="MobiDB-lite"/>
    </source>
</evidence>
<dbReference type="AlphaFoldDB" id="A0A3S0WY64"/>
<dbReference type="PANTHER" id="PTHR32089">
    <property type="entry name" value="METHYL-ACCEPTING CHEMOTAXIS PROTEIN MCPB"/>
    <property type="match status" value="1"/>
</dbReference>
<evidence type="ECO:0000259" key="7">
    <source>
        <dbReference type="PROSITE" id="PS50885"/>
    </source>
</evidence>
<dbReference type="PROSITE" id="PS50885">
    <property type="entry name" value="HAMP"/>
    <property type="match status" value="1"/>
</dbReference>
<feature type="compositionally biased region" description="Low complexity" evidence="4">
    <location>
        <begin position="451"/>
        <end position="460"/>
    </location>
</feature>
<evidence type="ECO:0000256" key="5">
    <source>
        <dbReference type="SAM" id="Phobius"/>
    </source>
</evidence>
<dbReference type="SMART" id="SM00304">
    <property type="entry name" value="HAMP"/>
    <property type="match status" value="2"/>
</dbReference>
<feature type="region of interest" description="Disordered" evidence="4">
    <location>
        <begin position="432"/>
        <end position="460"/>
    </location>
</feature>
<dbReference type="InterPro" id="IPR004089">
    <property type="entry name" value="MCPsignal_dom"/>
</dbReference>
<dbReference type="CDD" id="cd06225">
    <property type="entry name" value="HAMP"/>
    <property type="match status" value="1"/>
</dbReference>
<feature type="transmembrane region" description="Helical" evidence="5">
    <location>
        <begin position="6"/>
        <end position="27"/>
    </location>
</feature>
<feature type="region of interest" description="Disordered" evidence="4">
    <location>
        <begin position="388"/>
        <end position="419"/>
    </location>
</feature>
<evidence type="ECO:0000256" key="1">
    <source>
        <dbReference type="ARBA" id="ARBA00023224"/>
    </source>
</evidence>
<keyword evidence="5" id="KW-0472">Membrane</keyword>
<dbReference type="SUPFAM" id="SSF58104">
    <property type="entry name" value="Methyl-accepting chemotaxis protein (MCP) signaling domain"/>
    <property type="match status" value="1"/>
</dbReference>
<dbReference type="Gene3D" id="1.10.287.950">
    <property type="entry name" value="Methyl-accepting chemotaxis protein"/>
    <property type="match status" value="1"/>
</dbReference>
<sequence>MKIRSFLYICLASVGIVAAVPACWLAVQETRSAGRASDARAIVDVLGSAAALNEALALERGVINLPLAAGVAADAATRDSLTKARAQADGARERLMASAMAFGDARALSELSGLAGKLAEVRRTVDGWLPLDRAGRPADAPARFFAAMVGVTSAVSATTNGLGHRLTDLDATAGDRADVAGRAAAMREVAGQQSVLFLRTLGSGKPFTPEAEREALLLEGRIQESWASVEDDIVAGDMGAGLRAALEVARKGYVQGFGAYKARVLDASRKGAAYDLDSAEWRRSASPLLQNLLAIRDAGFLSARDLTETHHALAIRHLVMALAVLGLAVIALAAVGVAITRRAIRPIVELAGVVGAIAGGRRDLDVPHGGRRDEIGEMASAIGVLQDRARAADEAETRRNAEREQREARRQETERATQEFVGQLESVVRHLSSTAESVRGSSERLSDAAESTSSRSNAVASASADATGNIQTVAAASEQLQASSGEIGRRIDDAARIAQDAVREAGTTAGIVATLAERAAGIGSVVDIINSIASQTNLLALNATIEAARAGEAGKGFAVVASEVKSLAGQTAKATEDIQLRVGEIRDVSGSAVNAIGAISRTVAAISEAAAAVAAAVEEQNAATREIARNIQAAAQGTSEVSGTIGQVAATAESTRIASGELLAASRGLTDEAGTLRTTVDGYVQRLAAA</sequence>
<evidence type="ECO:0000256" key="2">
    <source>
        <dbReference type="ARBA" id="ARBA00029447"/>
    </source>
</evidence>
<feature type="compositionally biased region" description="Basic and acidic residues" evidence="4">
    <location>
        <begin position="388"/>
        <end position="417"/>
    </location>
</feature>
<dbReference type="PROSITE" id="PS50111">
    <property type="entry name" value="CHEMOTAXIS_TRANSDUC_2"/>
    <property type="match status" value="1"/>
</dbReference>
<evidence type="ECO:0000259" key="6">
    <source>
        <dbReference type="PROSITE" id="PS50111"/>
    </source>
</evidence>
<dbReference type="OrthoDB" id="3289104at2"/>
<dbReference type="InterPro" id="IPR003660">
    <property type="entry name" value="HAMP_dom"/>
</dbReference>
<proteinExistence type="inferred from homology"/>
<comment type="similarity">
    <text evidence="2">Belongs to the methyl-accepting chemotaxis (MCP) protein family.</text>
</comment>
<name>A0A3S0WY64_9PROT</name>
<feature type="transmembrane region" description="Helical" evidence="5">
    <location>
        <begin position="318"/>
        <end position="339"/>
    </location>
</feature>
<dbReference type="PANTHER" id="PTHR32089:SF112">
    <property type="entry name" value="LYSOZYME-LIKE PROTEIN-RELATED"/>
    <property type="match status" value="1"/>
</dbReference>
<protein>
    <submittedName>
        <fullName evidence="8">Methyl-accepting chemotaxis protein</fullName>
    </submittedName>
</protein>
<dbReference type="SMART" id="SM00283">
    <property type="entry name" value="MA"/>
    <property type="match status" value="1"/>
</dbReference>
<evidence type="ECO:0000256" key="3">
    <source>
        <dbReference type="PROSITE-ProRule" id="PRU00284"/>
    </source>
</evidence>
<keyword evidence="9" id="KW-1185">Reference proteome</keyword>
<comment type="caution">
    <text evidence="8">The sequence shown here is derived from an EMBL/GenBank/DDBJ whole genome shotgun (WGS) entry which is preliminary data.</text>
</comment>
<dbReference type="GO" id="GO:0007165">
    <property type="term" value="P:signal transduction"/>
    <property type="evidence" value="ECO:0007669"/>
    <property type="project" value="UniProtKB-KW"/>
</dbReference>
<dbReference type="Pfam" id="PF00015">
    <property type="entry name" value="MCPsignal"/>
    <property type="match status" value="1"/>
</dbReference>
<evidence type="ECO:0000313" key="8">
    <source>
        <dbReference type="EMBL" id="RUQ75748.1"/>
    </source>
</evidence>
<keyword evidence="5" id="KW-1133">Transmembrane helix</keyword>
<dbReference type="Proteomes" id="UP000280346">
    <property type="component" value="Unassembled WGS sequence"/>
</dbReference>
<keyword evidence="5" id="KW-0812">Transmembrane</keyword>
<dbReference type="EMBL" id="RZIJ01000001">
    <property type="protein sequence ID" value="RUQ75748.1"/>
    <property type="molecule type" value="Genomic_DNA"/>
</dbReference>
<keyword evidence="1 3" id="KW-0807">Transducer</keyword>
<evidence type="ECO:0000313" key="9">
    <source>
        <dbReference type="Proteomes" id="UP000280346"/>
    </source>
</evidence>
<accession>A0A3S0WY64</accession>
<organism evidence="8 9">
    <name type="scientific">Azospirillum doebereinerae</name>
    <dbReference type="NCBI Taxonomy" id="92933"/>
    <lineage>
        <taxon>Bacteria</taxon>
        <taxon>Pseudomonadati</taxon>
        <taxon>Pseudomonadota</taxon>
        <taxon>Alphaproteobacteria</taxon>
        <taxon>Rhodospirillales</taxon>
        <taxon>Azospirillaceae</taxon>
        <taxon>Azospirillum</taxon>
    </lineage>
</organism>
<feature type="domain" description="Methyl-accepting transducer" evidence="6">
    <location>
        <begin position="434"/>
        <end position="663"/>
    </location>
</feature>
<feature type="domain" description="HAMP" evidence="7">
    <location>
        <begin position="341"/>
        <end position="394"/>
    </location>
</feature>
<reference evidence="8 9" key="1">
    <citation type="submission" date="2018-12" db="EMBL/GenBank/DDBJ databases">
        <authorList>
            <person name="Yang Y."/>
        </authorList>
    </citation>
    <scope>NUCLEOTIDE SEQUENCE [LARGE SCALE GENOMIC DNA]</scope>
    <source>
        <strain evidence="8 9">GSF71</strain>
    </source>
</reference>